<evidence type="ECO:0000313" key="6">
    <source>
        <dbReference type="Proteomes" id="UP000198806"/>
    </source>
</evidence>
<evidence type="ECO:0000259" key="4">
    <source>
        <dbReference type="PROSITE" id="PS50893"/>
    </source>
</evidence>
<proteinExistence type="predicted"/>
<dbReference type="STRING" id="1527.SAMN04489757_10495"/>
<dbReference type="EMBL" id="FOWD01000004">
    <property type="protein sequence ID" value="SFN91687.1"/>
    <property type="molecule type" value="Genomic_DNA"/>
</dbReference>
<dbReference type="SMART" id="SM00382">
    <property type="entry name" value="AAA"/>
    <property type="match status" value="1"/>
</dbReference>
<dbReference type="RefSeq" id="WP_091684441.1">
    <property type="nucleotide sequence ID" value="NZ_BAABFM010000079.1"/>
</dbReference>
<sequence length="248" mass="28274">MNALSVQGITKHYSSFTLCDITFFLPQGRIMGLIGKNGAGKTTTLKSMLNLVRPDSGIIEMFGRNFMENEEVCKQNIGVVLGEIDFYKHKKLAVITAVTKRFYQNWDEEAYQKYLEVFGLDPQKRVKELSSGMKVKYMLALALSHHAKLLILDEPTSGLDPVSRDDLLGLFRQLVKDGERSILFSTHIISDLEKCADDITYIKDGKLLKSAEKSVFIQSFQSLKEPGEIRELSLEEIMLRTERRHYDI</sequence>
<dbReference type="InterPro" id="IPR017871">
    <property type="entry name" value="ABC_transporter-like_CS"/>
</dbReference>
<keyword evidence="3 5" id="KW-0067">ATP-binding</keyword>
<dbReference type="PANTHER" id="PTHR42939:SF3">
    <property type="entry name" value="ABC TRANSPORTER ATP-BINDING COMPONENT"/>
    <property type="match status" value="1"/>
</dbReference>
<organism evidence="5 6">
    <name type="scientific">Anaerocolumna aminovalerica</name>
    <dbReference type="NCBI Taxonomy" id="1527"/>
    <lineage>
        <taxon>Bacteria</taxon>
        <taxon>Bacillati</taxon>
        <taxon>Bacillota</taxon>
        <taxon>Clostridia</taxon>
        <taxon>Lachnospirales</taxon>
        <taxon>Lachnospiraceae</taxon>
        <taxon>Anaerocolumna</taxon>
    </lineage>
</organism>
<dbReference type="Pfam" id="PF00005">
    <property type="entry name" value="ABC_tran"/>
    <property type="match status" value="1"/>
</dbReference>
<dbReference type="PANTHER" id="PTHR42939">
    <property type="entry name" value="ABC TRANSPORTER ATP-BINDING PROTEIN ALBC-RELATED"/>
    <property type="match status" value="1"/>
</dbReference>
<accession>A0A1I5CXQ6</accession>
<feature type="domain" description="ABC transporter" evidence="4">
    <location>
        <begin position="1"/>
        <end position="229"/>
    </location>
</feature>
<evidence type="ECO:0000256" key="3">
    <source>
        <dbReference type="ARBA" id="ARBA00022840"/>
    </source>
</evidence>
<keyword evidence="1" id="KW-0813">Transport</keyword>
<dbReference type="InterPro" id="IPR051782">
    <property type="entry name" value="ABC_Transporter_VariousFunc"/>
</dbReference>
<reference evidence="5 6" key="1">
    <citation type="submission" date="2016-10" db="EMBL/GenBank/DDBJ databases">
        <authorList>
            <person name="de Groot N.N."/>
        </authorList>
    </citation>
    <scope>NUCLEOTIDE SEQUENCE [LARGE SCALE GENOMIC DNA]</scope>
    <source>
        <strain evidence="5 6">DSM 1283</strain>
    </source>
</reference>
<dbReference type="AlphaFoldDB" id="A0A1I5CXQ6"/>
<dbReference type="InterPro" id="IPR003439">
    <property type="entry name" value="ABC_transporter-like_ATP-bd"/>
</dbReference>
<dbReference type="Gene3D" id="3.40.50.300">
    <property type="entry name" value="P-loop containing nucleotide triphosphate hydrolases"/>
    <property type="match status" value="1"/>
</dbReference>
<keyword evidence="2" id="KW-0547">Nucleotide-binding</keyword>
<dbReference type="SUPFAM" id="SSF52540">
    <property type="entry name" value="P-loop containing nucleoside triphosphate hydrolases"/>
    <property type="match status" value="1"/>
</dbReference>
<dbReference type="GO" id="GO:0016887">
    <property type="term" value="F:ATP hydrolysis activity"/>
    <property type="evidence" value="ECO:0007669"/>
    <property type="project" value="InterPro"/>
</dbReference>
<dbReference type="Proteomes" id="UP000198806">
    <property type="component" value="Unassembled WGS sequence"/>
</dbReference>
<dbReference type="CDD" id="cd03230">
    <property type="entry name" value="ABC_DR_subfamily_A"/>
    <property type="match status" value="1"/>
</dbReference>
<dbReference type="InterPro" id="IPR003593">
    <property type="entry name" value="AAA+_ATPase"/>
</dbReference>
<evidence type="ECO:0000313" key="5">
    <source>
        <dbReference type="EMBL" id="SFN91687.1"/>
    </source>
</evidence>
<gene>
    <name evidence="5" type="ORF">SAMN04489757_10495</name>
</gene>
<dbReference type="InterPro" id="IPR027417">
    <property type="entry name" value="P-loop_NTPase"/>
</dbReference>
<dbReference type="PROSITE" id="PS00211">
    <property type="entry name" value="ABC_TRANSPORTER_1"/>
    <property type="match status" value="1"/>
</dbReference>
<dbReference type="PROSITE" id="PS50893">
    <property type="entry name" value="ABC_TRANSPORTER_2"/>
    <property type="match status" value="1"/>
</dbReference>
<protein>
    <submittedName>
        <fullName evidence="5">ABC-2 type transport system ATP-binding protein</fullName>
    </submittedName>
</protein>
<keyword evidence="6" id="KW-1185">Reference proteome</keyword>
<name>A0A1I5CXQ6_9FIRM</name>
<dbReference type="OrthoDB" id="9804819at2"/>
<dbReference type="GO" id="GO:0005524">
    <property type="term" value="F:ATP binding"/>
    <property type="evidence" value="ECO:0007669"/>
    <property type="project" value="UniProtKB-KW"/>
</dbReference>
<evidence type="ECO:0000256" key="2">
    <source>
        <dbReference type="ARBA" id="ARBA00022741"/>
    </source>
</evidence>
<evidence type="ECO:0000256" key="1">
    <source>
        <dbReference type="ARBA" id="ARBA00022448"/>
    </source>
</evidence>